<sequence>MKKILLFCTLLLLCNFTFSQKSSTFKKVTSSNALAKIENISAEVVKNNFYLFITNKGGKKDTILLKKFEENKLPLQCKISPFMAKGIKLYSVSWIENKITETKLKTEDATTTLTEICDVTSKTKLLSNTQTVTKIKEIHFLDAKQTVSETIQKVRNEGFALSLTKEGDVILKNKTQENKMTYNPTENKFVNILITSTPKKKKQ</sequence>
<feature type="signal peptide" evidence="1">
    <location>
        <begin position="1"/>
        <end position="19"/>
    </location>
</feature>
<organism evidence="2 3">
    <name type="scientific">Flavobacterium luteum</name>
    <dbReference type="NCBI Taxonomy" id="2026654"/>
    <lineage>
        <taxon>Bacteria</taxon>
        <taxon>Pseudomonadati</taxon>
        <taxon>Bacteroidota</taxon>
        <taxon>Flavobacteriia</taxon>
        <taxon>Flavobacteriales</taxon>
        <taxon>Flavobacteriaceae</taxon>
        <taxon>Flavobacterium</taxon>
    </lineage>
</organism>
<protein>
    <submittedName>
        <fullName evidence="2">Uncharacterized protein</fullName>
    </submittedName>
</protein>
<evidence type="ECO:0000313" key="2">
    <source>
        <dbReference type="EMBL" id="KAB1157671.1"/>
    </source>
</evidence>
<gene>
    <name evidence="2" type="ORF">F6464_00895</name>
</gene>
<comment type="caution">
    <text evidence="2">The sequence shown here is derived from an EMBL/GenBank/DDBJ whole genome shotgun (WGS) entry which is preliminary data.</text>
</comment>
<dbReference type="AlphaFoldDB" id="A0A7J5AJ77"/>
<dbReference type="EMBL" id="WAEM01000001">
    <property type="protein sequence ID" value="KAB1157671.1"/>
    <property type="molecule type" value="Genomic_DNA"/>
</dbReference>
<feature type="chain" id="PRO_5029551869" evidence="1">
    <location>
        <begin position="20"/>
        <end position="203"/>
    </location>
</feature>
<accession>A0A7J5AJ77</accession>
<proteinExistence type="predicted"/>
<evidence type="ECO:0000313" key="3">
    <source>
        <dbReference type="Proteomes" id="UP000490922"/>
    </source>
</evidence>
<evidence type="ECO:0000256" key="1">
    <source>
        <dbReference type="SAM" id="SignalP"/>
    </source>
</evidence>
<reference evidence="2 3" key="1">
    <citation type="submission" date="2019-09" db="EMBL/GenBank/DDBJ databases">
        <title>Flavobacterium sp. nov., isolated from glacier ice.</title>
        <authorList>
            <person name="Liu Q."/>
        </authorList>
    </citation>
    <scope>NUCLEOTIDE SEQUENCE [LARGE SCALE GENOMIC DNA]</scope>
    <source>
        <strain evidence="2 3">NBRC 112527</strain>
    </source>
</reference>
<dbReference type="RefSeq" id="WP_151105866.1">
    <property type="nucleotide sequence ID" value="NZ_WAEM01000001.1"/>
</dbReference>
<name>A0A7J5AJ77_9FLAO</name>
<keyword evidence="3" id="KW-1185">Reference proteome</keyword>
<keyword evidence="1" id="KW-0732">Signal</keyword>
<dbReference type="Proteomes" id="UP000490922">
    <property type="component" value="Unassembled WGS sequence"/>
</dbReference>
<dbReference type="OrthoDB" id="1363973at2"/>